<dbReference type="GeneID" id="25567387"/>
<name>A0A0L0DLT5_THETB</name>
<keyword evidence="1" id="KW-0812">Transmembrane</keyword>
<keyword evidence="4" id="KW-1185">Reference proteome</keyword>
<protein>
    <recommendedName>
        <fullName evidence="2">Letm1 RBD domain-containing protein</fullName>
    </recommendedName>
</protein>
<evidence type="ECO:0000313" key="4">
    <source>
        <dbReference type="Proteomes" id="UP000054408"/>
    </source>
</evidence>
<dbReference type="AlphaFoldDB" id="A0A0L0DLT5"/>
<proteinExistence type="predicted"/>
<dbReference type="Pfam" id="PF07766">
    <property type="entry name" value="LETM1_RBD"/>
    <property type="match status" value="1"/>
</dbReference>
<dbReference type="GO" id="GO:0043022">
    <property type="term" value="F:ribosome binding"/>
    <property type="evidence" value="ECO:0007669"/>
    <property type="project" value="InterPro"/>
</dbReference>
<gene>
    <name evidence="3" type="ORF">AMSG_08772</name>
</gene>
<dbReference type="STRING" id="461836.A0A0L0DLT5"/>
<keyword evidence="1" id="KW-1133">Transmembrane helix</keyword>
<dbReference type="InterPro" id="IPR033122">
    <property type="entry name" value="LETM1-like_RBD"/>
</dbReference>
<dbReference type="RefSeq" id="XP_013754543.1">
    <property type="nucleotide sequence ID" value="XM_013899089.1"/>
</dbReference>
<accession>A0A0L0DLT5</accession>
<dbReference type="EMBL" id="GL349480">
    <property type="protein sequence ID" value="KNC53279.1"/>
    <property type="molecule type" value="Genomic_DNA"/>
</dbReference>
<reference evidence="3 4" key="1">
    <citation type="submission" date="2010-05" db="EMBL/GenBank/DDBJ databases">
        <title>The Genome Sequence of Thecamonas trahens ATCC 50062.</title>
        <authorList>
            <consortium name="The Broad Institute Genome Sequencing Platform"/>
            <person name="Russ C."/>
            <person name="Cuomo C."/>
            <person name="Shea T."/>
            <person name="Young S.K."/>
            <person name="Zeng Q."/>
            <person name="Koehrsen M."/>
            <person name="Haas B."/>
            <person name="Borodovsky M."/>
            <person name="Guigo R."/>
            <person name="Alvarado L."/>
            <person name="Berlin A."/>
            <person name="Bochicchio J."/>
            <person name="Borenstein D."/>
            <person name="Chapman S."/>
            <person name="Chen Z."/>
            <person name="Freedman E."/>
            <person name="Gellesch M."/>
            <person name="Goldberg J."/>
            <person name="Griggs A."/>
            <person name="Gujja S."/>
            <person name="Heilman E."/>
            <person name="Heiman D."/>
            <person name="Hepburn T."/>
            <person name="Howarth C."/>
            <person name="Jen D."/>
            <person name="Larson L."/>
            <person name="Mehta T."/>
            <person name="Park D."/>
            <person name="Pearson M."/>
            <person name="Roberts A."/>
            <person name="Saif S."/>
            <person name="Shenoy N."/>
            <person name="Sisk P."/>
            <person name="Stolte C."/>
            <person name="Sykes S."/>
            <person name="Thomson T."/>
            <person name="Walk T."/>
            <person name="White J."/>
            <person name="Yandava C."/>
            <person name="Burger G."/>
            <person name="Gray M.W."/>
            <person name="Holland P.W.H."/>
            <person name="King N."/>
            <person name="Lang F.B.F."/>
            <person name="Roger A.J."/>
            <person name="Ruiz-Trillo I."/>
            <person name="Lander E."/>
            <person name="Nusbaum C."/>
        </authorList>
    </citation>
    <scope>NUCLEOTIDE SEQUENCE [LARGE SCALE GENOMIC DNA]</scope>
    <source>
        <strain evidence="3 4">ATCC 50062</strain>
    </source>
</reference>
<organism evidence="3 4">
    <name type="scientific">Thecamonas trahens ATCC 50062</name>
    <dbReference type="NCBI Taxonomy" id="461836"/>
    <lineage>
        <taxon>Eukaryota</taxon>
        <taxon>Apusozoa</taxon>
        <taxon>Apusomonadida</taxon>
        <taxon>Apusomonadidae</taxon>
        <taxon>Thecamonas</taxon>
    </lineage>
</organism>
<keyword evidence="1" id="KW-0472">Membrane</keyword>
<feature type="domain" description="Letm1 RBD" evidence="2">
    <location>
        <begin position="68"/>
        <end position="286"/>
    </location>
</feature>
<evidence type="ECO:0000256" key="1">
    <source>
        <dbReference type="SAM" id="Phobius"/>
    </source>
</evidence>
<sequence>MLAAGRRTITTATASRALGTTIQRQLSGAKEALSEMWRGLVSLYRETQASRPARRALKASADGARSLSWHQLEAIKRNNADLRALLPFLIVLNAPGGLILVPALAKLMPSFLPSTFLTEAQAATVYAAHAKLRSRCASPIAAYFRGAATSDRAVADLVFAAQAGAFASPAKLAAALASLPEASQARLTFDTLPDSLLPLAAQYAGISSLRTRFLSRPRLEAALAAKYAQLELEDVLLADTMMDDSDDIPPLTLHDLRTTCDERAIDASVDDDRASLLKSLTAWLNYTPSLYDAIPELGDAGPVTKGDLKRIHQFLYGTDDLPKPDTPHLVFSFQVLSTINALSRRV</sequence>
<evidence type="ECO:0000313" key="3">
    <source>
        <dbReference type="EMBL" id="KNC53279.1"/>
    </source>
</evidence>
<dbReference type="Proteomes" id="UP000054408">
    <property type="component" value="Unassembled WGS sequence"/>
</dbReference>
<evidence type="ECO:0000259" key="2">
    <source>
        <dbReference type="Pfam" id="PF07766"/>
    </source>
</evidence>
<feature type="transmembrane region" description="Helical" evidence="1">
    <location>
        <begin position="84"/>
        <end position="105"/>
    </location>
</feature>